<evidence type="ECO:0000313" key="10">
    <source>
        <dbReference type="EMBL" id="GFH40800.1"/>
    </source>
</evidence>
<evidence type="ECO:0000256" key="1">
    <source>
        <dbReference type="ARBA" id="ARBA00009865"/>
    </source>
</evidence>
<dbReference type="Proteomes" id="UP000475928">
    <property type="component" value="Unassembled WGS sequence"/>
</dbReference>
<dbReference type="EMBL" id="BLLH01000006">
    <property type="protein sequence ID" value="GFH40800.1"/>
    <property type="molecule type" value="Genomic_DNA"/>
</dbReference>
<dbReference type="Pfam" id="PF04616">
    <property type="entry name" value="Glyco_hydro_43"/>
    <property type="match status" value="1"/>
</dbReference>
<comment type="similarity">
    <text evidence="1 8">Belongs to the glycosyl hydrolase 43 family.</text>
</comment>
<feature type="domain" description="DUF5648" evidence="9">
    <location>
        <begin position="46"/>
        <end position="176"/>
    </location>
</feature>
<evidence type="ECO:0000256" key="8">
    <source>
        <dbReference type="RuleBase" id="RU361187"/>
    </source>
</evidence>
<evidence type="ECO:0000256" key="6">
    <source>
        <dbReference type="PIRSR" id="PIRSR606710-1"/>
    </source>
</evidence>
<dbReference type="GO" id="GO:0045493">
    <property type="term" value="P:xylan catabolic process"/>
    <property type="evidence" value="ECO:0007669"/>
    <property type="project" value="UniProtKB-KW"/>
</dbReference>
<keyword evidence="5 8" id="KW-0326">Glycosidase</keyword>
<feature type="site" description="Important for catalytic activity, responsible for pKa modulation of the active site Glu and correct orientation of both the proton donor and substrate" evidence="7">
    <location>
        <position position="314"/>
    </location>
</feature>
<dbReference type="InterPro" id="IPR052176">
    <property type="entry name" value="Glycosyl_Hydrlase_43_Enz"/>
</dbReference>
<reference evidence="10 11" key="1">
    <citation type="submission" date="2020-02" db="EMBL/GenBank/DDBJ databases">
        <title>Draft genome sequence of Lactococcus sp. Hs20B0-1.</title>
        <authorList>
            <person name="Noda S."/>
            <person name="Yuki M."/>
            <person name="Ohkuma M."/>
        </authorList>
    </citation>
    <scope>NUCLEOTIDE SEQUENCE [LARGE SCALE GENOMIC DNA]</scope>
    <source>
        <strain evidence="10 11">Hs20B0-1</strain>
    </source>
</reference>
<sequence length="492" mass="53784">MRSKREKSSYGKNVKKAVVCSTIFIAGGLLAGVMKASAEDVGSQVIYRVYNPKSGEHFYTANEFERDNLVNKNNWKYEGIGWVAPVSSKIPVYRLYSKNIGDHHYTASVAEKNNLVKSGWEYEGISWYGSESNKVPVYRAYNKNAKSGRHSYTTSEVEQQNLIKNKWQDEGVAWSAIGTGVVTNTAGADATTVIKQISSNPKFADPSAISVKGVTYMYGTGTGGKKIPLAIMNGDGSYRVVKDALNRLPKWGTGGIWAPSVSKFNGKYYLYFSVKDKTTGKRRIAVATSSTPDGTFSVSDNPVIAMDNAGGVIDPSIYIENGTPYLLYKNDGNAIMQASNLYIRKLTASGFTAASNPYKMISNLNVENPSPKHKGKPASTIEAPSLIKSPDGTYVLFFAGNSYATTDYFTGYATSKSLLGTYKYQNTVLTTEKTNNKIQGSGGAEILTSDSGEKKLYLHGWVNYNSSTDKKRVTYGIPFSWQGGHVPYVNVK</sequence>
<protein>
    <recommendedName>
        <fullName evidence="9">DUF5648 domain-containing protein</fullName>
    </recommendedName>
</protein>
<keyword evidence="3 8" id="KW-0378">Hydrolase</keyword>
<dbReference type="Pfam" id="PF18885">
    <property type="entry name" value="DUF5648"/>
    <property type="match status" value="1"/>
</dbReference>
<evidence type="ECO:0000256" key="7">
    <source>
        <dbReference type="PIRSR" id="PIRSR606710-2"/>
    </source>
</evidence>
<evidence type="ECO:0000256" key="5">
    <source>
        <dbReference type="ARBA" id="ARBA00023295"/>
    </source>
</evidence>
<dbReference type="InterPro" id="IPR043708">
    <property type="entry name" value="DUF5648"/>
</dbReference>
<dbReference type="AlphaFoldDB" id="A0A6A0B5X5"/>
<feature type="active site" description="Proton donor" evidence="6">
    <location>
        <position position="382"/>
    </location>
</feature>
<dbReference type="RefSeq" id="WP_172356664.1">
    <property type="nucleotide sequence ID" value="NZ_BLLH01000006.1"/>
</dbReference>
<evidence type="ECO:0000313" key="11">
    <source>
        <dbReference type="Proteomes" id="UP000475928"/>
    </source>
</evidence>
<name>A0A6A0B5X5_9LACT</name>
<dbReference type="SUPFAM" id="SSF75005">
    <property type="entry name" value="Arabinanase/levansucrase/invertase"/>
    <property type="match status" value="1"/>
</dbReference>
<keyword evidence="4" id="KW-0119">Carbohydrate metabolism</keyword>
<feature type="active site" description="Proton acceptor" evidence="6">
    <location>
        <position position="205"/>
    </location>
</feature>
<evidence type="ECO:0000259" key="9">
    <source>
        <dbReference type="Pfam" id="PF18885"/>
    </source>
</evidence>
<comment type="caution">
    <text evidence="10">The sequence shown here is derived from an EMBL/GenBank/DDBJ whole genome shotgun (WGS) entry which is preliminary data.</text>
</comment>
<gene>
    <name evidence="10" type="ORF">Hs20B_11980</name>
</gene>
<keyword evidence="11" id="KW-1185">Reference proteome</keyword>
<accession>A0A6A0B5X5</accession>
<dbReference type="PANTHER" id="PTHR43772">
    <property type="entry name" value="ENDO-1,4-BETA-XYLANASE"/>
    <property type="match status" value="1"/>
</dbReference>
<keyword evidence="2" id="KW-0858">Xylan degradation</keyword>
<dbReference type="CDD" id="cd08999">
    <property type="entry name" value="GH43_ABN-like"/>
    <property type="match status" value="1"/>
</dbReference>
<dbReference type="PANTHER" id="PTHR43772:SF2">
    <property type="entry name" value="PUTATIVE (AFU_ORTHOLOGUE AFUA_2G04480)-RELATED"/>
    <property type="match status" value="1"/>
</dbReference>
<dbReference type="GO" id="GO:0004553">
    <property type="term" value="F:hydrolase activity, hydrolyzing O-glycosyl compounds"/>
    <property type="evidence" value="ECO:0007669"/>
    <property type="project" value="InterPro"/>
</dbReference>
<dbReference type="InterPro" id="IPR023296">
    <property type="entry name" value="Glyco_hydro_beta-prop_sf"/>
</dbReference>
<evidence type="ECO:0000256" key="4">
    <source>
        <dbReference type="ARBA" id="ARBA00023277"/>
    </source>
</evidence>
<organism evidence="10 11">
    <name type="scientific">Pseudolactococcus insecticola</name>
    <dbReference type="NCBI Taxonomy" id="2709158"/>
    <lineage>
        <taxon>Bacteria</taxon>
        <taxon>Bacillati</taxon>
        <taxon>Bacillota</taxon>
        <taxon>Bacilli</taxon>
        <taxon>Lactobacillales</taxon>
        <taxon>Streptococcaceae</taxon>
        <taxon>Pseudolactococcus</taxon>
    </lineage>
</organism>
<dbReference type="InterPro" id="IPR006710">
    <property type="entry name" value="Glyco_hydro_43"/>
</dbReference>
<dbReference type="Gene3D" id="2.115.10.20">
    <property type="entry name" value="Glycosyl hydrolase domain, family 43"/>
    <property type="match status" value="1"/>
</dbReference>
<proteinExistence type="inferred from homology"/>
<evidence type="ECO:0000256" key="2">
    <source>
        <dbReference type="ARBA" id="ARBA00022651"/>
    </source>
</evidence>
<keyword evidence="2" id="KW-0624">Polysaccharide degradation</keyword>
<evidence type="ECO:0000256" key="3">
    <source>
        <dbReference type="ARBA" id="ARBA00022801"/>
    </source>
</evidence>